<evidence type="ECO:0000313" key="2">
    <source>
        <dbReference type="Proteomes" id="UP000503264"/>
    </source>
</evidence>
<proteinExistence type="predicted"/>
<protein>
    <submittedName>
        <fullName evidence="1">Uncharacterized protein</fullName>
    </submittedName>
</protein>
<sequence>MSNPFLNISKNFAILSTKSLKKYNCLKYDILKFYISFFNLIFNKIIFGQIKKPSINSALAQKANLKRYLIHIYF</sequence>
<name>A0A6G5QF93_9BACT</name>
<dbReference type="Proteomes" id="UP000503264">
    <property type="component" value="Chromosome"/>
</dbReference>
<evidence type="ECO:0000313" key="1">
    <source>
        <dbReference type="EMBL" id="QCD44237.1"/>
    </source>
</evidence>
<keyword evidence="2" id="KW-1185">Reference proteome</keyword>
<dbReference type="EMBL" id="CP012542">
    <property type="protein sequence ID" value="QCD44237.1"/>
    <property type="molecule type" value="Genomic_DNA"/>
</dbReference>
<reference evidence="1 2" key="1">
    <citation type="submission" date="2016-07" db="EMBL/GenBank/DDBJ databases">
        <title>Comparative genomics of the Campylobacter concisus group.</title>
        <authorList>
            <person name="Miller W.G."/>
            <person name="Yee E."/>
            <person name="Chapman M.H."/>
            <person name="Huynh S."/>
            <person name="Bono J.L."/>
            <person name="On S.L.W."/>
            <person name="StLeger J."/>
            <person name="Foster G."/>
            <person name="Parker C.T."/>
        </authorList>
    </citation>
    <scope>NUCLEOTIDE SEQUENCE [LARGE SCALE GENOMIC DNA]</scope>
    <source>
        <strain evidence="1 2">CCUG 21559</strain>
    </source>
</reference>
<gene>
    <name evidence="1" type="ORF">CMUC_0424</name>
</gene>
<organism evidence="1 2">
    <name type="scientific">Campylobacter mucosalis CCUG 21559</name>
    <dbReference type="NCBI Taxonomy" id="1032067"/>
    <lineage>
        <taxon>Bacteria</taxon>
        <taxon>Pseudomonadati</taxon>
        <taxon>Campylobacterota</taxon>
        <taxon>Epsilonproteobacteria</taxon>
        <taxon>Campylobacterales</taxon>
        <taxon>Campylobacteraceae</taxon>
        <taxon>Campylobacter</taxon>
    </lineage>
</organism>
<dbReference type="AlphaFoldDB" id="A0A6G5QF93"/>
<accession>A0A6G5QF93</accession>